<keyword evidence="2" id="KW-0175">Coiled coil</keyword>
<evidence type="ECO:0000256" key="1">
    <source>
        <dbReference type="ARBA" id="ARBA00004196"/>
    </source>
</evidence>
<evidence type="ECO:0000313" key="7">
    <source>
        <dbReference type="Proteomes" id="UP000189733"/>
    </source>
</evidence>
<dbReference type="Proteomes" id="UP000189733">
    <property type="component" value="Unassembled WGS sequence"/>
</dbReference>
<dbReference type="RefSeq" id="WP_078685355.1">
    <property type="nucleotide sequence ID" value="NZ_FUYA01000006.1"/>
</dbReference>
<dbReference type="InterPro" id="IPR058625">
    <property type="entry name" value="MdtA-like_BSH"/>
</dbReference>
<dbReference type="Gene3D" id="2.40.30.170">
    <property type="match status" value="1"/>
</dbReference>
<dbReference type="SUPFAM" id="SSF111369">
    <property type="entry name" value="HlyD-like secretion proteins"/>
    <property type="match status" value="2"/>
</dbReference>
<feature type="domain" description="Multidrug resistance protein MdtA-like barrel-sandwich hybrid" evidence="4">
    <location>
        <begin position="55"/>
        <end position="283"/>
    </location>
</feature>
<keyword evidence="3" id="KW-1133">Transmembrane helix</keyword>
<dbReference type="STRING" id="1121442.SAMN02745702_02074"/>
<evidence type="ECO:0000313" key="6">
    <source>
        <dbReference type="EMBL" id="SKA74967.1"/>
    </source>
</evidence>
<dbReference type="InterPro" id="IPR058634">
    <property type="entry name" value="AaeA-lik-b-barrel"/>
</dbReference>
<accession>A0A1T4WCP8</accession>
<dbReference type="EMBL" id="FUYA01000006">
    <property type="protein sequence ID" value="SKA74967.1"/>
    <property type="molecule type" value="Genomic_DNA"/>
</dbReference>
<keyword evidence="3" id="KW-0472">Membrane</keyword>
<dbReference type="AlphaFoldDB" id="A0A1T4WCP8"/>
<keyword evidence="3" id="KW-0812">Transmembrane</keyword>
<evidence type="ECO:0000259" key="4">
    <source>
        <dbReference type="Pfam" id="PF25917"/>
    </source>
</evidence>
<feature type="transmembrane region" description="Helical" evidence="3">
    <location>
        <begin position="18"/>
        <end position="36"/>
    </location>
</feature>
<comment type="subcellular location">
    <subcellularLocation>
        <location evidence="1">Cell envelope</location>
    </subcellularLocation>
</comment>
<evidence type="ECO:0000256" key="3">
    <source>
        <dbReference type="SAM" id="Phobius"/>
    </source>
</evidence>
<dbReference type="OrthoDB" id="9811754at2"/>
<sequence length="389" mass="42369">MADEQNGTEKHAGLKRKIFAGLLVLMAVAALVWFLFMRGKVQTDDAFVDGHIYMISPRVSGYVTDVLVEDNQFVKKGESLLLLDETDYTVALAEARAALASLELGVPLERSQTGYKVQSATAAKVSLERKLEELAKRRESALHSFESAKSTHIKAAKDLRRYRTLVKDDVAPQSQLDDAVMAERTSQAAQSRAESEVAAVEREIAATKADLKRLAANIDLAATGEGLAEIKSREVEAQMARVHKAELNLKYCDVKAPVDGYVTKKNVEAGRVVASGQPVLAVVPLAPEDLWITANYKETQLEDVRVGQHVTIKVDTYSDVTLEGVVESIMAGTGSAFSLFPPENASGNYVKVVQRIPVRIRLTKTEGIPPLRIGMSVVPTIHTNGGDDE</sequence>
<dbReference type="Gene3D" id="2.40.50.100">
    <property type="match status" value="1"/>
</dbReference>
<protein>
    <submittedName>
        <fullName evidence="6">Membrane fusion protein, multidrug efflux system</fullName>
    </submittedName>
</protein>
<reference evidence="6 7" key="1">
    <citation type="submission" date="2017-02" db="EMBL/GenBank/DDBJ databases">
        <authorList>
            <person name="Peterson S.W."/>
        </authorList>
    </citation>
    <scope>NUCLEOTIDE SEQUENCE [LARGE SCALE GENOMIC DNA]</scope>
    <source>
        <strain evidence="6 7">DSM 18034</strain>
    </source>
</reference>
<gene>
    <name evidence="6" type="ORF">SAMN02745702_02074</name>
</gene>
<keyword evidence="7" id="KW-1185">Reference proteome</keyword>
<name>A0A1T4WCP8_9BACT</name>
<dbReference type="PANTHER" id="PTHR30386:SF19">
    <property type="entry name" value="MULTIDRUG EXPORT PROTEIN EMRA-RELATED"/>
    <property type="match status" value="1"/>
</dbReference>
<feature type="coiled-coil region" evidence="2">
    <location>
        <begin position="190"/>
        <end position="217"/>
    </location>
</feature>
<evidence type="ECO:0000259" key="5">
    <source>
        <dbReference type="Pfam" id="PF25963"/>
    </source>
</evidence>
<dbReference type="Pfam" id="PF25963">
    <property type="entry name" value="Beta-barrel_AAEA"/>
    <property type="match status" value="1"/>
</dbReference>
<dbReference type="PANTHER" id="PTHR30386">
    <property type="entry name" value="MEMBRANE FUSION SUBUNIT OF EMRAB-TOLC MULTIDRUG EFFLUX PUMP"/>
    <property type="match status" value="1"/>
</dbReference>
<proteinExistence type="predicted"/>
<dbReference type="PRINTS" id="PR01490">
    <property type="entry name" value="RTXTOXIND"/>
</dbReference>
<feature type="domain" description="p-hydroxybenzoic acid efflux pump subunit AaeA-like beta-barrel" evidence="5">
    <location>
        <begin position="291"/>
        <end position="375"/>
    </location>
</feature>
<organism evidence="6 7">
    <name type="scientific">Desulfobaculum bizertense DSM 18034</name>
    <dbReference type="NCBI Taxonomy" id="1121442"/>
    <lineage>
        <taxon>Bacteria</taxon>
        <taxon>Pseudomonadati</taxon>
        <taxon>Thermodesulfobacteriota</taxon>
        <taxon>Desulfovibrionia</taxon>
        <taxon>Desulfovibrionales</taxon>
        <taxon>Desulfovibrionaceae</taxon>
        <taxon>Desulfobaculum</taxon>
    </lineage>
</organism>
<dbReference type="GO" id="GO:0055085">
    <property type="term" value="P:transmembrane transport"/>
    <property type="evidence" value="ECO:0007669"/>
    <property type="project" value="InterPro"/>
</dbReference>
<dbReference type="InterPro" id="IPR050739">
    <property type="entry name" value="MFP"/>
</dbReference>
<feature type="coiled-coil region" evidence="2">
    <location>
        <begin position="117"/>
        <end position="144"/>
    </location>
</feature>
<evidence type="ECO:0000256" key="2">
    <source>
        <dbReference type="SAM" id="Coils"/>
    </source>
</evidence>
<dbReference type="GO" id="GO:0030313">
    <property type="term" value="C:cell envelope"/>
    <property type="evidence" value="ECO:0007669"/>
    <property type="project" value="UniProtKB-SubCell"/>
</dbReference>
<dbReference type="Pfam" id="PF25917">
    <property type="entry name" value="BSH_RND"/>
    <property type="match status" value="1"/>
</dbReference>